<accession>A0ABV1YUL3</accession>
<evidence type="ECO:0000256" key="1">
    <source>
        <dbReference type="SAM" id="MobiDB-lite"/>
    </source>
</evidence>
<dbReference type="EMBL" id="JAMYQB010000002">
    <property type="protein sequence ID" value="MER9403334.1"/>
    <property type="molecule type" value="Genomic_DNA"/>
</dbReference>
<comment type="caution">
    <text evidence="2">The sequence shown here is derived from an EMBL/GenBank/DDBJ whole genome shotgun (WGS) entry which is preliminary data.</text>
</comment>
<proteinExistence type="predicted"/>
<feature type="region of interest" description="Disordered" evidence="1">
    <location>
        <begin position="1"/>
        <end position="26"/>
    </location>
</feature>
<evidence type="ECO:0000313" key="2">
    <source>
        <dbReference type="EMBL" id="MER9403334.1"/>
    </source>
</evidence>
<sequence>MLEAALKTLPDKPADTDNQSTKKRYSERVSEVIAQAIAAELRYRGLKEARPAPPGVMDGSGAERRMAGGLGAKKVDVTWATEEAGLLLAISVKSINFRDTRTNNFQKNLVNRRGDMLMEAVTLHRRFPYSVLAGFFFLDRGAESDHTIRRKSTFANAHSRLRLFTGRNDPAGRDEQFERFYLILLEASPIAVDIRAFEVGKPSTPVPLEEVITDLLSIAAERNPDFYELEGDKLRPAS</sequence>
<protein>
    <recommendedName>
        <fullName evidence="4">Restriction endonuclease</fullName>
    </recommendedName>
</protein>
<reference evidence="2 3" key="1">
    <citation type="journal article" date="2024" name="Proc. Natl. Acad. Sci. U.S.A.">
        <title>The evolutionary genomics of adaptation to stress in wild rhizobium bacteria.</title>
        <authorList>
            <person name="Kehlet-Delgado H."/>
            <person name="Montoya A.P."/>
            <person name="Jensen K.T."/>
            <person name="Wendlandt C.E."/>
            <person name="Dexheimer C."/>
            <person name="Roberts M."/>
            <person name="Torres Martinez L."/>
            <person name="Friesen M.L."/>
            <person name="Griffitts J.S."/>
            <person name="Porter S.S."/>
        </authorList>
    </citation>
    <scope>NUCLEOTIDE SEQUENCE [LARGE SCALE GENOMIC DNA]</scope>
    <source>
        <strain evidence="2 3">M0641</strain>
    </source>
</reference>
<keyword evidence="3" id="KW-1185">Reference proteome</keyword>
<evidence type="ECO:0008006" key="4">
    <source>
        <dbReference type="Google" id="ProtNLM"/>
    </source>
</evidence>
<dbReference type="RefSeq" id="WP_352556487.1">
    <property type="nucleotide sequence ID" value="NZ_JAMYQB010000002.1"/>
</dbReference>
<gene>
    <name evidence="2" type="ORF">NKI36_04640</name>
</gene>
<dbReference type="Proteomes" id="UP001433071">
    <property type="component" value="Unassembled WGS sequence"/>
</dbReference>
<evidence type="ECO:0000313" key="3">
    <source>
        <dbReference type="Proteomes" id="UP001433071"/>
    </source>
</evidence>
<name>A0ABV1YUL3_9HYPH</name>
<organism evidence="2 3">
    <name type="scientific">Mesorhizobium caraganae</name>
    <dbReference type="NCBI Taxonomy" id="483206"/>
    <lineage>
        <taxon>Bacteria</taxon>
        <taxon>Pseudomonadati</taxon>
        <taxon>Pseudomonadota</taxon>
        <taxon>Alphaproteobacteria</taxon>
        <taxon>Hyphomicrobiales</taxon>
        <taxon>Phyllobacteriaceae</taxon>
        <taxon>Mesorhizobium</taxon>
    </lineage>
</organism>